<name>A0AAP2DCU3_9BACT</name>
<comment type="caution">
    <text evidence="2">The sequence shown here is derived from an EMBL/GenBank/DDBJ whole genome shotgun (WGS) entry which is preliminary data.</text>
</comment>
<evidence type="ECO:0000313" key="2">
    <source>
        <dbReference type="EMBL" id="MBT1689304.1"/>
    </source>
</evidence>
<dbReference type="Proteomes" id="UP001319180">
    <property type="component" value="Unassembled WGS sequence"/>
</dbReference>
<evidence type="ECO:0000313" key="3">
    <source>
        <dbReference type="Proteomes" id="UP001319180"/>
    </source>
</evidence>
<dbReference type="RefSeq" id="WP_254092530.1">
    <property type="nucleotide sequence ID" value="NZ_JAHESC010000039.1"/>
</dbReference>
<proteinExistence type="predicted"/>
<protein>
    <submittedName>
        <fullName evidence="2">Uncharacterized protein</fullName>
    </submittedName>
</protein>
<keyword evidence="3" id="KW-1185">Reference proteome</keyword>
<organism evidence="2 3">
    <name type="scientific">Dawidia soli</name>
    <dbReference type="NCBI Taxonomy" id="2782352"/>
    <lineage>
        <taxon>Bacteria</taxon>
        <taxon>Pseudomonadati</taxon>
        <taxon>Bacteroidota</taxon>
        <taxon>Cytophagia</taxon>
        <taxon>Cytophagales</taxon>
        <taxon>Chryseotaleaceae</taxon>
        <taxon>Dawidia</taxon>
    </lineage>
</organism>
<dbReference type="EMBL" id="JAHESC010000039">
    <property type="protein sequence ID" value="MBT1689304.1"/>
    <property type="molecule type" value="Genomic_DNA"/>
</dbReference>
<sequence length="166" mass="19587">MNKQDDSRDSAVNLFMAVPMFLIMLILLAMLPLILLYFCMGIVIKELIYRFRKNRFFRRNAGKRILCVTHGQRYRVFQARYGNQLLLLGIDEIVVFDVSKNDNRYDGFVWNNMIASRDGFPLLVTLQGKTMVQQTLRHEVFAFLNKEIDWLQLEECIKRRVDGNSE</sequence>
<feature type="transmembrane region" description="Helical" evidence="1">
    <location>
        <begin position="20"/>
        <end position="44"/>
    </location>
</feature>
<keyword evidence="1" id="KW-0812">Transmembrane</keyword>
<evidence type="ECO:0000256" key="1">
    <source>
        <dbReference type="SAM" id="Phobius"/>
    </source>
</evidence>
<dbReference type="AlphaFoldDB" id="A0AAP2DCU3"/>
<keyword evidence="1" id="KW-1133">Transmembrane helix</keyword>
<keyword evidence="1" id="KW-0472">Membrane</keyword>
<reference evidence="2 3" key="1">
    <citation type="submission" date="2021-05" db="EMBL/GenBank/DDBJ databases">
        <title>A Polyphasic approach of four new species of the genus Ohtaekwangia: Ohtaekwangia histidinii sp. nov., Ohtaekwangia cretensis sp. nov., Ohtaekwangia indiensis sp. nov., Ohtaekwangia reichenbachii sp. nov. from diverse environment.</title>
        <authorList>
            <person name="Octaviana S."/>
        </authorList>
    </citation>
    <scope>NUCLEOTIDE SEQUENCE [LARGE SCALE GENOMIC DNA]</scope>
    <source>
        <strain evidence="2 3">PWU37</strain>
    </source>
</reference>
<accession>A0AAP2DCU3</accession>
<gene>
    <name evidence="2" type="ORF">KK078_22255</name>
</gene>